<evidence type="ECO:0000313" key="2">
    <source>
        <dbReference type="Proteomes" id="UP001147695"/>
    </source>
</evidence>
<sequence length="129" mass="14816">MGRADAAFLSPEERVLPPELRKICESSASWPTIYQNAIDTLEYCAMANGMVIPWIVMAGEDFVEQIENREPLALLIYACWAALMARQEMWWTRITGQKIVRALGQSEQDEKWNRVLRWAKEIAHAETCS</sequence>
<accession>A0A9W9QW83</accession>
<gene>
    <name evidence="1" type="ORF">N7452_003587</name>
</gene>
<proteinExistence type="predicted"/>
<evidence type="ECO:0000313" key="1">
    <source>
        <dbReference type="EMBL" id="KAJ5345583.1"/>
    </source>
</evidence>
<organism evidence="1 2">
    <name type="scientific">Penicillium brevicompactum</name>
    <dbReference type="NCBI Taxonomy" id="5074"/>
    <lineage>
        <taxon>Eukaryota</taxon>
        <taxon>Fungi</taxon>
        <taxon>Dikarya</taxon>
        <taxon>Ascomycota</taxon>
        <taxon>Pezizomycotina</taxon>
        <taxon>Eurotiomycetes</taxon>
        <taxon>Eurotiomycetidae</taxon>
        <taxon>Eurotiales</taxon>
        <taxon>Aspergillaceae</taxon>
        <taxon>Penicillium</taxon>
    </lineage>
</organism>
<comment type="caution">
    <text evidence="1">The sequence shown here is derived from an EMBL/GenBank/DDBJ whole genome shotgun (WGS) entry which is preliminary data.</text>
</comment>
<name>A0A9W9QW83_PENBR</name>
<dbReference type="AlphaFoldDB" id="A0A9W9QW83"/>
<reference evidence="1" key="2">
    <citation type="journal article" date="2023" name="IMA Fungus">
        <title>Comparative genomic study of the Penicillium genus elucidates a diverse pangenome and 15 lateral gene transfer events.</title>
        <authorList>
            <person name="Petersen C."/>
            <person name="Sorensen T."/>
            <person name="Nielsen M.R."/>
            <person name="Sondergaard T.E."/>
            <person name="Sorensen J.L."/>
            <person name="Fitzpatrick D.A."/>
            <person name="Frisvad J.C."/>
            <person name="Nielsen K.L."/>
        </authorList>
    </citation>
    <scope>NUCLEOTIDE SEQUENCE</scope>
    <source>
        <strain evidence="1">IBT 35673</strain>
    </source>
</reference>
<reference evidence="1" key="1">
    <citation type="submission" date="2022-12" db="EMBL/GenBank/DDBJ databases">
        <authorList>
            <person name="Petersen C."/>
        </authorList>
    </citation>
    <scope>NUCLEOTIDE SEQUENCE</scope>
    <source>
        <strain evidence="1">IBT 35673</strain>
    </source>
</reference>
<dbReference type="Proteomes" id="UP001147695">
    <property type="component" value="Unassembled WGS sequence"/>
</dbReference>
<dbReference type="EMBL" id="JAPZBQ010000002">
    <property type="protein sequence ID" value="KAJ5345583.1"/>
    <property type="molecule type" value="Genomic_DNA"/>
</dbReference>
<protein>
    <submittedName>
        <fullName evidence="1">Uncharacterized protein</fullName>
    </submittedName>
</protein>